<protein>
    <recommendedName>
        <fullName evidence="10">Elicitin</fullName>
    </recommendedName>
</protein>
<feature type="compositionally biased region" description="Low complexity" evidence="6">
    <location>
        <begin position="122"/>
        <end position="145"/>
    </location>
</feature>
<keyword evidence="5" id="KW-1015">Disulfide bond</keyword>
<proteinExistence type="inferred from homology"/>
<dbReference type="EMBL" id="JBIMZQ010000008">
    <property type="protein sequence ID" value="KAL3669698.1"/>
    <property type="molecule type" value="Genomic_DNA"/>
</dbReference>
<evidence type="ECO:0000256" key="4">
    <source>
        <dbReference type="ARBA" id="ARBA00022978"/>
    </source>
</evidence>
<evidence type="ECO:0000256" key="6">
    <source>
        <dbReference type="SAM" id="MobiDB-lite"/>
    </source>
</evidence>
<evidence type="ECO:0000313" key="8">
    <source>
        <dbReference type="EMBL" id="KAL3669698.1"/>
    </source>
</evidence>
<dbReference type="SUPFAM" id="SSF48647">
    <property type="entry name" value="Fungal elicitin"/>
    <property type="match status" value="1"/>
</dbReference>
<dbReference type="Pfam" id="PF00964">
    <property type="entry name" value="Elicitin"/>
    <property type="match status" value="1"/>
</dbReference>
<reference evidence="8 9" key="1">
    <citation type="submission" date="2024-09" db="EMBL/GenBank/DDBJ databases">
        <title>Genome sequencing and assembly of Phytophthora oleae, isolate VK10A, causative agent of rot of olive drupes.</title>
        <authorList>
            <person name="Conti Taguali S."/>
            <person name="Riolo M."/>
            <person name="La Spada F."/>
            <person name="Cacciola S.O."/>
            <person name="Dionisio G."/>
        </authorList>
    </citation>
    <scope>NUCLEOTIDE SEQUENCE [LARGE SCALE GENOMIC DNA]</scope>
    <source>
        <strain evidence="8 9">VK10A</strain>
    </source>
</reference>
<keyword evidence="4" id="KW-0928">Hypersensitive response elicitation</keyword>
<comment type="subcellular location">
    <subcellularLocation>
        <location evidence="1">Secreted</location>
    </subcellularLocation>
</comment>
<gene>
    <name evidence="8" type="ORF">V7S43_005079</name>
</gene>
<keyword evidence="9" id="KW-1185">Reference proteome</keyword>
<feature type="compositionally biased region" description="Low complexity" evidence="6">
    <location>
        <begin position="161"/>
        <end position="171"/>
    </location>
</feature>
<feature type="compositionally biased region" description="Polar residues" evidence="6">
    <location>
        <begin position="82"/>
        <end position="96"/>
    </location>
</feature>
<evidence type="ECO:0000256" key="5">
    <source>
        <dbReference type="ARBA" id="ARBA00023157"/>
    </source>
</evidence>
<keyword evidence="3" id="KW-0964">Secreted</keyword>
<organism evidence="8 9">
    <name type="scientific">Phytophthora oleae</name>
    <dbReference type="NCBI Taxonomy" id="2107226"/>
    <lineage>
        <taxon>Eukaryota</taxon>
        <taxon>Sar</taxon>
        <taxon>Stramenopiles</taxon>
        <taxon>Oomycota</taxon>
        <taxon>Peronosporomycetes</taxon>
        <taxon>Peronosporales</taxon>
        <taxon>Peronosporaceae</taxon>
        <taxon>Phytophthora</taxon>
    </lineage>
</organism>
<dbReference type="GO" id="GO:0052040">
    <property type="term" value="P:symbiont-mediated perturbation of host programmed cell death"/>
    <property type="evidence" value="ECO:0007669"/>
    <property type="project" value="UniProtKB-KW"/>
</dbReference>
<dbReference type="AlphaFoldDB" id="A0ABD3FSH9"/>
<dbReference type="InterPro" id="IPR036470">
    <property type="entry name" value="Elicitin_sf"/>
</dbReference>
<evidence type="ECO:0000256" key="2">
    <source>
        <dbReference type="ARBA" id="ARBA00009544"/>
    </source>
</evidence>
<accession>A0ABD3FSH9</accession>
<dbReference type="GO" id="GO:0005576">
    <property type="term" value="C:extracellular region"/>
    <property type="evidence" value="ECO:0007669"/>
    <property type="project" value="UniProtKB-SubCell"/>
</dbReference>
<evidence type="ECO:0000256" key="3">
    <source>
        <dbReference type="ARBA" id="ARBA00022525"/>
    </source>
</evidence>
<evidence type="ECO:0000256" key="7">
    <source>
        <dbReference type="SAM" id="SignalP"/>
    </source>
</evidence>
<comment type="caution">
    <text evidence="8">The sequence shown here is derived from an EMBL/GenBank/DDBJ whole genome shotgun (WGS) entry which is preliminary data.</text>
</comment>
<feature type="compositionally biased region" description="Low complexity" evidence="6">
    <location>
        <begin position="98"/>
        <end position="115"/>
    </location>
</feature>
<evidence type="ECO:0008006" key="10">
    <source>
        <dbReference type="Google" id="ProtNLM"/>
    </source>
</evidence>
<keyword evidence="7" id="KW-0732">Signal</keyword>
<comment type="similarity">
    <text evidence="2">Belongs to the elicitin family.</text>
</comment>
<name>A0ABD3FSH9_9STRA</name>
<evidence type="ECO:0000256" key="1">
    <source>
        <dbReference type="ARBA" id="ARBA00004613"/>
    </source>
</evidence>
<feature type="region of interest" description="Disordered" evidence="6">
    <location>
        <begin position="53"/>
        <end position="193"/>
    </location>
</feature>
<feature type="compositionally biased region" description="Low complexity" evidence="6">
    <location>
        <begin position="65"/>
        <end position="78"/>
    </location>
</feature>
<feature type="chain" id="PRO_5044776622" description="Elicitin" evidence="7">
    <location>
        <begin position="25"/>
        <end position="435"/>
    </location>
</feature>
<dbReference type="InterPro" id="IPR002200">
    <property type="entry name" value="Elicitin"/>
</dbReference>
<dbReference type="Proteomes" id="UP001632037">
    <property type="component" value="Unassembled WGS sequence"/>
</dbReference>
<evidence type="ECO:0000313" key="9">
    <source>
        <dbReference type="Proteomes" id="UP001632037"/>
    </source>
</evidence>
<sequence>MRVKQFCSVLALLLVLIAVGVVSNCDESTSHSMRGYTVKQSRVATGVTSAAFSAESSDGGDENSSEASASSSGSSSYAVTYPSATTAMPATQSGTEQPAATESLPSTTTPATTEPVVEFESESASSSQSDDFSASTSDTTQSTSAPIVTTPSSEFSDSDSFDSASTTSCSEFSASEATSDGEASIAQPGSDFQSVPSAVCSEEEVDNVYTLYSNCRSAFDLCVSASDYQIFPYQGEHPTQGQIQDMAESDACVAVFIVVIEANFSACTIGGMPLVSAVETLLKISVDLEKDVEDETPTADEFQELLAWRYAVDLAKAAGVHYDGNSDLYKEFETNLNAALSNTSIRVNEDLSVDVRLANGTYETFEDAIDLVVTDASASDLVPGYVIASSSTGSSSSTADIVSESSVAEAGCTPTLWNAAVVVVVSVLLLGQRRV</sequence>
<dbReference type="SMART" id="SM01187">
    <property type="entry name" value="Elicitin"/>
    <property type="match status" value="1"/>
</dbReference>
<feature type="signal peptide" evidence="7">
    <location>
        <begin position="1"/>
        <end position="24"/>
    </location>
</feature>
<dbReference type="Gene3D" id="1.10.239.10">
    <property type="entry name" value="Elicitin domain"/>
    <property type="match status" value="1"/>
</dbReference>